<dbReference type="PROSITE" id="PS50933">
    <property type="entry name" value="CHRD"/>
    <property type="match status" value="1"/>
</dbReference>
<dbReference type="PANTHER" id="PTHR46526:SF1">
    <property type="entry name" value="CHORDIN"/>
    <property type="match status" value="1"/>
</dbReference>
<dbReference type="InterPro" id="IPR010895">
    <property type="entry name" value="CHRD"/>
</dbReference>
<sequence length="54" mass="5835">QAQGVVKDLDADLLQHLAQGTAFLQVSTKAHPHGEMRGRVHIPNRCYAGGTRLA</sequence>
<feature type="non-terminal residue" evidence="3">
    <location>
        <position position="1"/>
    </location>
</feature>
<reference evidence="3 4" key="1">
    <citation type="submission" date="2014-04" db="EMBL/GenBank/DDBJ databases">
        <title>Genome evolution of avian class.</title>
        <authorList>
            <person name="Zhang G."/>
            <person name="Li C."/>
        </authorList>
    </citation>
    <scope>NUCLEOTIDE SEQUENCE [LARGE SCALE GENOMIC DNA]</scope>
    <source>
        <strain evidence="3">BGI_AS27</strain>
    </source>
</reference>
<accession>A0A087RJ29</accession>
<name>A0A087RJ29_APTFO</name>
<gene>
    <name evidence="3" type="ORF">AS27_14136</name>
</gene>
<evidence type="ECO:0000313" key="4">
    <source>
        <dbReference type="Proteomes" id="UP000053286"/>
    </source>
</evidence>
<dbReference type="GO" id="GO:0005615">
    <property type="term" value="C:extracellular space"/>
    <property type="evidence" value="ECO:0007669"/>
    <property type="project" value="TreeGrafter"/>
</dbReference>
<feature type="non-terminal residue" evidence="3">
    <location>
        <position position="54"/>
    </location>
</feature>
<evidence type="ECO:0000313" key="3">
    <source>
        <dbReference type="EMBL" id="KFM13483.1"/>
    </source>
</evidence>
<feature type="domain" description="CHRD" evidence="2">
    <location>
        <begin position="1"/>
        <end position="45"/>
    </location>
</feature>
<dbReference type="GO" id="GO:0036122">
    <property type="term" value="F:BMP binding"/>
    <property type="evidence" value="ECO:0007669"/>
    <property type="project" value="TreeGrafter"/>
</dbReference>
<dbReference type="InterPro" id="IPR052278">
    <property type="entry name" value="Chordin-like_regulators"/>
</dbReference>
<protein>
    <submittedName>
        <fullName evidence="3">Chordin</fullName>
    </submittedName>
</protein>
<dbReference type="STRING" id="9233.A0A087RJ29"/>
<dbReference type="PANTHER" id="PTHR46526">
    <property type="entry name" value="CHORDIN"/>
    <property type="match status" value="1"/>
</dbReference>
<organism evidence="3 4">
    <name type="scientific">Aptenodytes forsteri</name>
    <name type="common">Emperor penguin</name>
    <dbReference type="NCBI Taxonomy" id="9233"/>
    <lineage>
        <taxon>Eukaryota</taxon>
        <taxon>Metazoa</taxon>
        <taxon>Chordata</taxon>
        <taxon>Craniata</taxon>
        <taxon>Vertebrata</taxon>
        <taxon>Euteleostomi</taxon>
        <taxon>Archelosauria</taxon>
        <taxon>Archosauria</taxon>
        <taxon>Dinosauria</taxon>
        <taxon>Saurischia</taxon>
        <taxon>Theropoda</taxon>
        <taxon>Coelurosauria</taxon>
        <taxon>Aves</taxon>
        <taxon>Neognathae</taxon>
        <taxon>Neoaves</taxon>
        <taxon>Aequornithes</taxon>
        <taxon>Sphenisciformes</taxon>
        <taxon>Spheniscidae</taxon>
        <taxon>Aptenodytes</taxon>
    </lineage>
</organism>
<dbReference type="EMBL" id="KL226392">
    <property type="protein sequence ID" value="KFM13483.1"/>
    <property type="molecule type" value="Genomic_DNA"/>
</dbReference>
<evidence type="ECO:0000256" key="1">
    <source>
        <dbReference type="PROSITE-ProRule" id="PRU00230"/>
    </source>
</evidence>
<dbReference type="AlphaFoldDB" id="A0A087RJ29"/>
<keyword evidence="4" id="KW-1185">Reference proteome</keyword>
<dbReference type="Pfam" id="PF07452">
    <property type="entry name" value="CHRD"/>
    <property type="match status" value="1"/>
</dbReference>
<dbReference type="GO" id="GO:0030514">
    <property type="term" value="P:negative regulation of BMP signaling pathway"/>
    <property type="evidence" value="ECO:0007669"/>
    <property type="project" value="TreeGrafter"/>
</dbReference>
<dbReference type="GO" id="GO:0009953">
    <property type="term" value="P:dorsal/ventral pattern formation"/>
    <property type="evidence" value="ECO:0007669"/>
    <property type="project" value="TreeGrafter"/>
</dbReference>
<keyword evidence="1" id="KW-0217">Developmental protein</keyword>
<proteinExistence type="predicted"/>
<dbReference type="Proteomes" id="UP000053286">
    <property type="component" value="Unassembled WGS sequence"/>
</dbReference>
<evidence type="ECO:0000259" key="2">
    <source>
        <dbReference type="PROSITE" id="PS50933"/>
    </source>
</evidence>